<evidence type="ECO:0000313" key="1">
    <source>
        <dbReference type="EMBL" id="WZL69833.1"/>
    </source>
</evidence>
<dbReference type="RefSeq" id="WP_341876821.1">
    <property type="nucleotide sequence ID" value="NZ_CP121687.1"/>
</dbReference>
<gene>
    <name evidence="1" type="ORF">QBE51_13830</name>
</gene>
<sequence length="48" mass="5402">MKTVDILRKYVGTAFAIAAFVVAQSASTQFSFIYYQDIVPEKVKNLTK</sequence>
<proteinExistence type="predicted"/>
<protein>
    <recommendedName>
        <fullName evidence="3">Cyclic lactone autoinducer peptide</fullName>
    </recommendedName>
</protein>
<evidence type="ECO:0008006" key="3">
    <source>
        <dbReference type="Google" id="ProtNLM"/>
    </source>
</evidence>
<keyword evidence="2" id="KW-1185">Reference proteome</keyword>
<dbReference type="EMBL" id="CP121687">
    <property type="protein sequence ID" value="WZL69833.1"/>
    <property type="molecule type" value="Genomic_DNA"/>
</dbReference>
<evidence type="ECO:0000313" key="2">
    <source>
        <dbReference type="Proteomes" id="UP001486565"/>
    </source>
</evidence>
<organism evidence="1 2">
    <name type="scientific">Defluviitalea saccharophila</name>
    <dbReference type="NCBI Taxonomy" id="879970"/>
    <lineage>
        <taxon>Bacteria</taxon>
        <taxon>Bacillati</taxon>
        <taxon>Bacillota</taxon>
        <taxon>Clostridia</taxon>
        <taxon>Lachnospirales</taxon>
        <taxon>Defluviitaleaceae</taxon>
        <taxon>Defluviitalea</taxon>
    </lineage>
</organism>
<dbReference type="Proteomes" id="UP001486565">
    <property type="component" value="Chromosome"/>
</dbReference>
<accession>A0ABZ2Y7B0</accession>
<name>A0ABZ2Y7B0_9FIRM</name>
<reference evidence="1 2" key="1">
    <citation type="submission" date="2023-03" db="EMBL/GenBank/DDBJ databases">
        <title>Novel Species.</title>
        <authorList>
            <person name="Ma S."/>
        </authorList>
    </citation>
    <scope>NUCLEOTIDE SEQUENCE [LARGE SCALE GENOMIC DNA]</scope>
    <source>
        <strain evidence="1 2">LIND6LT2</strain>
    </source>
</reference>